<dbReference type="EMBL" id="LZPO01110809">
    <property type="protein sequence ID" value="OBS58806.1"/>
    <property type="molecule type" value="Genomic_DNA"/>
</dbReference>
<gene>
    <name evidence="1" type="ORF">A6R68_10134</name>
</gene>
<evidence type="ECO:0000313" key="2">
    <source>
        <dbReference type="Proteomes" id="UP000092124"/>
    </source>
</evidence>
<keyword evidence="2" id="KW-1185">Reference proteome</keyword>
<dbReference type="Proteomes" id="UP000092124">
    <property type="component" value="Unassembled WGS sequence"/>
</dbReference>
<dbReference type="AlphaFoldDB" id="A0A1A6FY07"/>
<sequence>MLPSLPEQALLKLLLLFYKGQQEAEDPHLKDVGFTKLNADKFEDMAAEKWFNPDGCGVKHIPNRNPLDKGLEL</sequence>
<comment type="caution">
    <text evidence="1">The sequence shown here is derived from an EMBL/GenBank/DDBJ whole genome shotgun (WGS) entry which is preliminary data.</text>
</comment>
<dbReference type="OrthoDB" id="10258869at2759"/>
<dbReference type="STRING" id="56216.A0A1A6FY07"/>
<dbReference type="Gene3D" id="3.30.60.300">
    <property type="match status" value="1"/>
</dbReference>
<evidence type="ECO:0000313" key="1">
    <source>
        <dbReference type="EMBL" id="OBS58806.1"/>
    </source>
</evidence>
<accession>A0A1A6FY07</accession>
<organism evidence="1 2">
    <name type="scientific">Neotoma lepida</name>
    <name type="common">Desert woodrat</name>
    <dbReference type="NCBI Taxonomy" id="56216"/>
    <lineage>
        <taxon>Eukaryota</taxon>
        <taxon>Metazoa</taxon>
        <taxon>Chordata</taxon>
        <taxon>Craniata</taxon>
        <taxon>Vertebrata</taxon>
        <taxon>Euteleostomi</taxon>
        <taxon>Mammalia</taxon>
        <taxon>Eutheria</taxon>
        <taxon>Euarchontoglires</taxon>
        <taxon>Glires</taxon>
        <taxon>Rodentia</taxon>
        <taxon>Myomorpha</taxon>
        <taxon>Muroidea</taxon>
        <taxon>Cricetidae</taxon>
        <taxon>Neotominae</taxon>
        <taxon>Neotoma</taxon>
    </lineage>
</organism>
<protein>
    <submittedName>
        <fullName evidence="1">Uncharacterized protein</fullName>
    </submittedName>
</protein>
<proteinExistence type="predicted"/>
<name>A0A1A6FY07_NEOLE</name>
<reference evidence="1 2" key="1">
    <citation type="submission" date="2016-06" db="EMBL/GenBank/DDBJ databases">
        <title>The Draft Genome Sequence and Annotation of the Desert Woodrat Neotoma lepida.</title>
        <authorList>
            <person name="Campbell M."/>
            <person name="Oakeson K.F."/>
            <person name="Yandell M."/>
            <person name="Halpert J.R."/>
            <person name="Dearing D."/>
        </authorList>
    </citation>
    <scope>NUCLEOTIDE SEQUENCE [LARGE SCALE GENOMIC DNA]</scope>
    <source>
        <strain evidence="1">417</strain>
        <tissue evidence="1">Liver</tissue>
    </source>
</reference>